<evidence type="ECO:0000256" key="4">
    <source>
        <dbReference type="ARBA" id="ARBA00022475"/>
    </source>
</evidence>
<feature type="transmembrane region" description="Helical" evidence="12">
    <location>
        <begin position="160"/>
        <end position="181"/>
    </location>
</feature>
<evidence type="ECO:0000256" key="11">
    <source>
        <dbReference type="ARBA" id="ARBA00023136"/>
    </source>
</evidence>
<protein>
    <submittedName>
        <fullName evidence="15">Putative potassium transport system protein kup</fullName>
    </submittedName>
</protein>
<keyword evidence="3" id="KW-0813">Transport</keyword>
<dbReference type="GO" id="GO:0015293">
    <property type="term" value="F:symporter activity"/>
    <property type="evidence" value="ECO:0007669"/>
    <property type="project" value="UniProtKB-KW"/>
</dbReference>
<proteinExistence type="inferred from homology"/>
<feature type="transmembrane region" description="Helical" evidence="12">
    <location>
        <begin position="280"/>
        <end position="308"/>
    </location>
</feature>
<evidence type="ECO:0000259" key="13">
    <source>
        <dbReference type="Pfam" id="PF02705"/>
    </source>
</evidence>
<evidence type="ECO:0000256" key="5">
    <source>
        <dbReference type="ARBA" id="ARBA00022538"/>
    </source>
</evidence>
<dbReference type="InterPro" id="IPR003855">
    <property type="entry name" value="K+_transporter"/>
</dbReference>
<dbReference type="PANTHER" id="PTHR30540:SF79">
    <property type="entry name" value="LOW AFFINITY POTASSIUM TRANSPORT SYSTEM PROTEIN KUP"/>
    <property type="match status" value="1"/>
</dbReference>
<dbReference type="EMBL" id="BMIC01000001">
    <property type="protein sequence ID" value="GFZ83100.1"/>
    <property type="molecule type" value="Genomic_DNA"/>
</dbReference>
<evidence type="ECO:0000256" key="10">
    <source>
        <dbReference type="ARBA" id="ARBA00023065"/>
    </source>
</evidence>
<comment type="caution">
    <text evidence="15">The sequence shown here is derived from an EMBL/GenBank/DDBJ whole genome shotgun (WGS) entry which is preliminary data.</text>
</comment>
<feature type="transmembrane region" description="Helical" evidence="12">
    <location>
        <begin position="410"/>
        <end position="430"/>
    </location>
</feature>
<feature type="transmembrane region" description="Helical" evidence="12">
    <location>
        <begin position="129"/>
        <end position="148"/>
    </location>
</feature>
<evidence type="ECO:0000256" key="1">
    <source>
        <dbReference type="ARBA" id="ARBA00004141"/>
    </source>
</evidence>
<keyword evidence="7" id="KW-0769">Symport</keyword>
<feature type="transmembrane region" description="Helical" evidence="12">
    <location>
        <begin position="12"/>
        <end position="33"/>
    </location>
</feature>
<feature type="transmembrane region" description="Helical" evidence="12">
    <location>
        <begin position="386"/>
        <end position="404"/>
    </location>
</feature>
<dbReference type="Proteomes" id="UP000598120">
    <property type="component" value="Unassembled WGS sequence"/>
</dbReference>
<comment type="similarity">
    <text evidence="2">Belongs to the HAK/KUP transporter (TC 2.A.72) family.</text>
</comment>
<keyword evidence="16" id="KW-1185">Reference proteome</keyword>
<evidence type="ECO:0000256" key="6">
    <source>
        <dbReference type="ARBA" id="ARBA00022692"/>
    </source>
</evidence>
<evidence type="ECO:0000313" key="16">
    <source>
        <dbReference type="Proteomes" id="UP000598120"/>
    </source>
</evidence>
<evidence type="ECO:0000256" key="12">
    <source>
        <dbReference type="SAM" id="Phobius"/>
    </source>
</evidence>
<dbReference type="InterPro" id="IPR053952">
    <property type="entry name" value="K_trans_C"/>
</dbReference>
<feature type="transmembrane region" description="Helical" evidence="12">
    <location>
        <begin position="205"/>
        <end position="224"/>
    </location>
</feature>
<feature type="domain" description="K+ potassium transporter integral membrane" evidence="13">
    <location>
        <begin position="15"/>
        <end position="440"/>
    </location>
</feature>
<keyword evidence="5" id="KW-0633">Potassium transport</keyword>
<keyword evidence="6 12" id="KW-0812">Transmembrane</keyword>
<dbReference type="RefSeq" id="WP_188605427.1">
    <property type="nucleotide sequence ID" value="NZ_BMIC01000001.1"/>
</dbReference>
<evidence type="ECO:0000313" key="15">
    <source>
        <dbReference type="EMBL" id="GFZ83100.1"/>
    </source>
</evidence>
<evidence type="ECO:0000256" key="2">
    <source>
        <dbReference type="ARBA" id="ARBA00007019"/>
    </source>
</evidence>
<dbReference type="AlphaFoldDB" id="A0A8J2TN48"/>
<dbReference type="PANTHER" id="PTHR30540">
    <property type="entry name" value="OSMOTIC STRESS POTASSIUM TRANSPORTER"/>
    <property type="match status" value="1"/>
</dbReference>
<comment type="subcellular location">
    <subcellularLocation>
        <location evidence="1">Membrane</location>
        <topology evidence="1">Multi-pass membrane protein</topology>
    </subcellularLocation>
</comment>
<dbReference type="Pfam" id="PF22776">
    <property type="entry name" value="K_trans_C"/>
    <property type="match status" value="1"/>
</dbReference>
<organism evidence="15 16">
    <name type="scientific">Aquaticitalea lipolytica</name>
    <dbReference type="NCBI Taxonomy" id="1247562"/>
    <lineage>
        <taxon>Bacteria</taxon>
        <taxon>Pseudomonadati</taxon>
        <taxon>Bacteroidota</taxon>
        <taxon>Flavobacteriia</taxon>
        <taxon>Flavobacteriales</taxon>
        <taxon>Flavobacteriaceae</taxon>
        <taxon>Aquaticitalea</taxon>
    </lineage>
</organism>
<evidence type="ECO:0000256" key="8">
    <source>
        <dbReference type="ARBA" id="ARBA00022958"/>
    </source>
</evidence>
<feature type="transmembrane region" description="Helical" evidence="12">
    <location>
        <begin position="45"/>
        <end position="68"/>
    </location>
</feature>
<gene>
    <name evidence="15" type="primary">kup</name>
    <name evidence="15" type="ORF">GCM10011531_12260</name>
</gene>
<sequence length="637" mass="71360">MDKSGINKVSLASLLMTLGIVFGDIGTSPLYVFTAISQGKIFDHILIMGSMSCIFWSLILIATLKYLFLALNADNHGEGGIFSLYALLRKTKSKWIIIPALIGCATLLSDGFITPAISISSAVEGLSLIYPELPTLPIVCVIVIMLFSIQQFGTKKIGGFFGPVMLIWFLTLGVLGLNLIIKNPDVLAAVNPMYALSFLKTYPEALWVLGAVFLCITGAEALYSDLGHCGKRNIRITWVFVLSMLLLSYFGQAAFCLSLQPNVTVESVFYETVPKSILPYIIGIATLATIIASQALITGIFTLVNEAIKLKLWTNLKVKYPSTHKGQIYIPFINYFLLAGCLLVIVIFQKASNMEAAYGLAITIDMLMTSLLLGYLMLIRHKKARVLIVILFVIFFVIEFTFLTSNLNKIVHGGWFTLLLAIIFFTLLYFHHKAKLLRNSVAEYEDIDHIKPMLESVIANKKLPYTSTNLVYPARSRRINFIDKTIVHSLFYMQPKKAEVYWFLHIDITDKPYGMDYSVCTIIPKNCFFVNLKLGFKEPHLIDQAIKKIHADLKESGDIEGVNVFYENSNIQVPPDFKYILINSRVASDNKLSVIDMFTVRIYRFLKSVGLSAIEDFGLDVTNTIEEKIPINVSKIE</sequence>
<dbReference type="GO" id="GO:0016020">
    <property type="term" value="C:membrane"/>
    <property type="evidence" value="ECO:0007669"/>
    <property type="project" value="UniProtKB-SubCell"/>
</dbReference>
<dbReference type="Pfam" id="PF02705">
    <property type="entry name" value="K_trans"/>
    <property type="match status" value="1"/>
</dbReference>
<accession>A0A8J2TN48</accession>
<feature type="transmembrane region" description="Helical" evidence="12">
    <location>
        <begin position="236"/>
        <end position="260"/>
    </location>
</feature>
<evidence type="ECO:0000256" key="3">
    <source>
        <dbReference type="ARBA" id="ARBA00022448"/>
    </source>
</evidence>
<keyword evidence="4" id="KW-1003">Cell membrane</keyword>
<dbReference type="GO" id="GO:0015079">
    <property type="term" value="F:potassium ion transmembrane transporter activity"/>
    <property type="evidence" value="ECO:0007669"/>
    <property type="project" value="InterPro"/>
</dbReference>
<evidence type="ECO:0000256" key="7">
    <source>
        <dbReference type="ARBA" id="ARBA00022847"/>
    </source>
</evidence>
<reference evidence="15 16" key="1">
    <citation type="journal article" date="2014" name="Int. J. Syst. Evol. Microbiol.">
        <title>Complete genome sequence of Corynebacterium casei LMG S-19264T (=DSM 44701T), isolated from a smear-ripened cheese.</title>
        <authorList>
            <consortium name="US DOE Joint Genome Institute (JGI-PGF)"/>
            <person name="Walter F."/>
            <person name="Albersmeier A."/>
            <person name="Kalinowski J."/>
            <person name="Ruckert C."/>
        </authorList>
    </citation>
    <scope>NUCLEOTIDE SEQUENCE [LARGE SCALE GENOMIC DNA]</scope>
    <source>
        <strain evidence="15 16">CGMCC 1.15295</strain>
    </source>
</reference>
<keyword evidence="11 12" id="KW-0472">Membrane</keyword>
<keyword evidence="10" id="KW-0406">Ion transport</keyword>
<evidence type="ECO:0000256" key="9">
    <source>
        <dbReference type="ARBA" id="ARBA00022989"/>
    </source>
</evidence>
<keyword evidence="8" id="KW-0630">Potassium</keyword>
<feature type="domain" description="K+ potassium transporter C-terminal" evidence="14">
    <location>
        <begin position="469"/>
        <end position="628"/>
    </location>
</feature>
<keyword evidence="9 12" id="KW-1133">Transmembrane helix</keyword>
<feature type="transmembrane region" description="Helical" evidence="12">
    <location>
        <begin position="360"/>
        <end position="379"/>
    </location>
</feature>
<feature type="transmembrane region" description="Helical" evidence="12">
    <location>
        <begin position="95"/>
        <end position="117"/>
    </location>
</feature>
<dbReference type="InterPro" id="IPR053951">
    <property type="entry name" value="K_trans_N"/>
</dbReference>
<name>A0A8J2TN48_9FLAO</name>
<evidence type="ECO:0000259" key="14">
    <source>
        <dbReference type="Pfam" id="PF22776"/>
    </source>
</evidence>
<feature type="transmembrane region" description="Helical" evidence="12">
    <location>
        <begin position="328"/>
        <end position="348"/>
    </location>
</feature>